<name>A0A849BJH7_9ACTN</name>
<dbReference type="EMBL" id="JABEMA010000001">
    <property type="protein sequence ID" value="NNH21515.1"/>
    <property type="molecule type" value="Genomic_DNA"/>
</dbReference>
<proteinExistence type="predicted"/>
<sequence>MDDELGEDRVVAYTVGLSARDHPELMCTGLPADSAGWLLNQLGNRVHAGAVLRHGTVLDAGEPGEPHPVAIIDVEDDDELEVVEEIYGHRPALQVIYTDSTGRFPWHDGYANRPVDQDLRGQVPVHLLALPCPDVDPSPKAAEIAGLVITSQVVLDGAPVTVVVREADGAWLLLETDAQYEEPDDLHLVHIDHLIEADPSLTEVVDIPAGSRATRDSRHAPWVRWPLGSA</sequence>
<dbReference type="AlphaFoldDB" id="A0A849BJH7"/>
<dbReference type="InterPro" id="IPR025358">
    <property type="entry name" value="DUF4262"/>
</dbReference>
<accession>A0A849BJH7</accession>
<dbReference type="Pfam" id="PF14081">
    <property type="entry name" value="DUF4262"/>
    <property type="match status" value="1"/>
</dbReference>
<keyword evidence="2" id="KW-1185">Reference proteome</keyword>
<gene>
    <name evidence="1" type="ORF">HLB09_00135</name>
</gene>
<organism evidence="1 2">
    <name type="scientific">Pseudokineococcus marinus</name>
    <dbReference type="NCBI Taxonomy" id="351215"/>
    <lineage>
        <taxon>Bacteria</taxon>
        <taxon>Bacillati</taxon>
        <taxon>Actinomycetota</taxon>
        <taxon>Actinomycetes</taxon>
        <taxon>Kineosporiales</taxon>
        <taxon>Kineosporiaceae</taxon>
        <taxon>Pseudokineococcus</taxon>
    </lineage>
</organism>
<reference evidence="1 2" key="1">
    <citation type="submission" date="2020-05" db="EMBL/GenBank/DDBJ databases">
        <title>MicrobeNet Type strains.</title>
        <authorList>
            <person name="Nicholson A.C."/>
        </authorList>
    </citation>
    <scope>NUCLEOTIDE SEQUENCE [LARGE SCALE GENOMIC DNA]</scope>
    <source>
        <strain evidence="1 2">JCM 14547</strain>
    </source>
</reference>
<evidence type="ECO:0000313" key="1">
    <source>
        <dbReference type="EMBL" id="NNH21515.1"/>
    </source>
</evidence>
<comment type="caution">
    <text evidence="1">The sequence shown here is derived from an EMBL/GenBank/DDBJ whole genome shotgun (WGS) entry which is preliminary data.</text>
</comment>
<dbReference type="Proteomes" id="UP000555552">
    <property type="component" value="Unassembled WGS sequence"/>
</dbReference>
<protein>
    <submittedName>
        <fullName evidence="1">DUF4262 domain-containing protein</fullName>
    </submittedName>
</protein>
<evidence type="ECO:0000313" key="2">
    <source>
        <dbReference type="Proteomes" id="UP000555552"/>
    </source>
</evidence>